<feature type="transmembrane region" description="Helical" evidence="1">
    <location>
        <begin position="20"/>
        <end position="44"/>
    </location>
</feature>
<dbReference type="RefSeq" id="WP_184221129.1">
    <property type="nucleotide sequence ID" value="NZ_JACIIU010000003.1"/>
</dbReference>
<dbReference type="AlphaFoldDB" id="A0A841M2Q5"/>
<evidence type="ECO:0008006" key="4">
    <source>
        <dbReference type="Google" id="ProtNLM"/>
    </source>
</evidence>
<evidence type="ECO:0000313" key="3">
    <source>
        <dbReference type="Proteomes" id="UP000555393"/>
    </source>
</evidence>
<dbReference type="Proteomes" id="UP000555393">
    <property type="component" value="Unassembled WGS sequence"/>
</dbReference>
<sequence length="113" mass="12378">MYERASDKLLSKGAFAARLLKHFCWVVGVLGLSVLVGATGLLYFEEITLENAMIHSAFLLGGFGIVQMPDSLSGKLFIGLFGLYANLFFLASVSFLCAPVVHRILHKFHLDEG</sequence>
<comment type="caution">
    <text evidence="2">The sequence shown here is derived from an EMBL/GenBank/DDBJ whole genome shotgun (WGS) entry which is preliminary data.</text>
</comment>
<keyword evidence="1" id="KW-1133">Transmembrane helix</keyword>
<evidence type="ECO:0000313" key="2">
    <source>
        <dbReference type="EMBL" id="MBB6260601.1"/>
    </source>
</evidence>
<organism evidence="2 3">
    <name type="scientific">Paenochrobactrum gallinarii</name>
    <dbReference type="NCBI Taxonomy" id="643673"/>
    <lineage>
        <taxon>Bacteria</taxon>
        <taxon>Pseudomonadati</taxon>
        <taxon>Pseudomonadota</taxon>
        <taxon>Alphaproteobacteria</taxon>
        <taxon>Hyphomicrobiales</taxon>
        <taxon>Brucellaceae</taxon>
        <taxon>Paenochrobactrum</taxon>
    </lineage>
</organism>
<gene>
    <name evidence="2" type="ORF">FHS77_001135</name>
</gene>
<dbReference type="EMBL" id="JACIIU010000003">
    <property type="protein sequence ID" value="MBB6260601.1"/>
    <property type="molecule type" value="Genomic_DNA"/>
</dbReference>
<evidence type="ECO:0000256" key="1">
    <source>
        <dbReference type="SAM" id="Phobius"/>
    </source>
</evidence>
<accession>A0A841M2Q5</accession>
<keyword evidence="1" id="KW-0812">Transmembrane</keyword>
<reference evidence="2 3" key="1">
    <citation type="submission" date="2020-08" db="EMBL/GenBank/DDBJ databases">
        <title>Genomic Encyclopedia of Type Strains, Phase IV (KMG-IV): sequencing the most valuable type-strain genomes for metagenomic binning, comparative biology and taxonomic classification.</title>
        <authorList>
            <person name="Goeker M."/>
        </authorList>
    </citation>
    <scope>NUCLEOTIDE SEQUENCE [LARGE SCALE GENOMIC DNA]</scope>
    <source>
        <strain evidence="2 3">DSM 22336</strain>
    </source>
</reference>
<feature type="transmembrane region" description="Helical" evidence="1">
    <location>
        <begin position="76"/>
        <end position="101"/>
    </location>
</feature>
<protein>
    <recommendedName>
        <fullName evidence="4">Two pore domain potassium channel family protein</fullName>
    </recommendedName>
</protein>
<proteinExistence type="predicted"/>
<keyword evidence="3" id="KW-1185">Reference proteome</keyword>
<keyword evidence="1" id="KW-0472">Membrane</keyword>
<name>A0A841M2Q5_9HYPH</name>